<dbReference type="Proteomes" id="UP000650511">
    <property type="component" value="Unassembled WGS sequence"/>
</dbReference>
<evidence type="ECO:0000256" key="3">
    <source>
        <dbReference type="ARBA" id="ARBA00023204"/>
    </source>
</evidence>
<reference evidence="6" key="2">
    <citation type="submission" date="2020-09" db="EMBL/GenBank/DDBJ databases">
        <authorList>
            <person name="Sun Q."/>
            <person name="Zhou Y."/>
        </authorList>
    </citation>
    <scope>NUCLEOTIDE SEQUENCE</scope>
    <source>
        <strain evidence="6">CGMCC 1.14988</strain>
    </source>
</reference>
<evidence type="ECO:0000259" key="5">
    <source>
        <dbReference type="Pfam" id="PF12705"/>
    </source>
</evidence>
<keyword evidence="2" id="KW-0347">Helicase</keyword>
<evidence type="ECO:0000313" key="6">
    <source>
        <dbReference type="EMBL" id="GGI04729.1"/>
    </source>
</evidence>
<keyword evidence="2" id="KW-0547">Nucleotide-binding</keyword>
<feature type="domain" description="PD-(D/E)XK endonuclease-like" evidence="5">
    <location>
        <begin position="55"/>
        <end position="290"/>
    </location>
</feature>
<gene>
    <name evidence="6" type="ORF">GCM10011354_10550</name>
</gene>
<sequence length="346" mass="38547">MTDANTTTLIEDATPPAEGPDGALRLLDVDGAPPGTFGELEPASPPLIDGEGRVRLSFSRVDAYDNCPRRFRYAYVDKLPGKPGPHLSFGTSIHAALEDFYDRKLPACPSEEDLLGFLYARWDSSGFAALPRQEQLAFYRHAQDVLRRFHRRVAPSYRLPAATEAWFELPIGFEATVVGSIDRVDVDDDGRFHVVDYKTNRKVKNRERVAGSLQLAIYALACRHLFGVLPATVSLDFVVPGVMITVPLEDLDLEAARDVVLATAAAVREERYEPTPNRLCDWCDFRALCPAWEGGAPDELLGPAVEEAQRLRRRLEREVRTLRELEAGVARIADELATDDRPPAHR</sequence>
<protein>
    <recommendedName>
        <fullName evidence="5">PD-(D/E)XK endonuclease-like domain-containing protein</fullName>
    </recommendedName>
</protein>
<evidence type="ECO:0000256" key="1">
    <source>
        <dbReference type="ARBA" id="ARBA00022763"/>
    </source>
</evidence>
<feature type="region of interest" description="Disordered" evidence="4">
    <location>
        <begin position="1"/>
        <end position="22"/>
    </location>
</feature>
<keyword evidence="3" id="KW-0234">DNA repair</keyword>
<dbReference type="Pfam" id="PF12705">
    <property type="entry name" value="PDDEXK_1"/>
    <property type="match status" value="1"/>
</dbReference>
<evidence type="ECO:0000256" key="2">
    <source>
        <dbReference type="ARBA" id="ARBA00022806"/>
    </source>
</evidence>
<proteinExistence type="predicted"/>
<keyword evidence="2" id="KW-0067">ATP-binding</keyword>
<name>A0A8J3A8K7_9ACTN</name>
<keyword evidence="7" id="KW-1185">Reference proteome</keyword>
<keyword evidence="1" id="KW-0227">DNA damage</keyword>
<comment type="caution">
    <text evidence="6">The sequence shown here is derived from an EMBL/GenBank/DDBJ whole genome shotgun (WGS) entry which is preliminary data.</text>
</comment>
<dbReference type="GO" id="GO:0004386">
    <property type="term" value="F:helicase activity"/>
    <property type="evidence" value="ECO:0007669"/>
    <property type="project" value="UniProtKB-KW"/>
</dbReference>
<dbReference type="Gene3D" id="3.90.320.10">
    <property type="match status" value="1"/>
</dbReference>
<dbReference type="InterPro" id="IPR038726">
    <property type="entry name" value="PDDEXK_AddAB-type"/>
</dbReference>
<dbReference type="InterPro" id="IPR011604">
    <property type="entry name" value="PDDEXK-like_dom_sf"/>
</dbReference>
<dbReference type="EMBL" id="BMHA01000003">
    <property type="protein sequence ID" value="GGI04729.1"/>
    <property type="molecule type" value="Genomic_DNA"/>
</dbReference>
<organism evidence="6 7">
    <name type="scientific">Egicoccus halophilus</name>
    <dbReference type="NCBI Taxonomy" id="1670830"/>
    <lineage>
        <taxon>Bacteria</taxon>
        <taxon>Bacillati</taxon>
        <taxon>Actinomycetota</taxon>
        <taxon>Nitriliruptoria</taxon>
        <taxon>Egicoccales</taxon>
        <taxon>Egicoccaceae</taxon>
        <taxon>Egicoccus</taxon>
    </lineage>
</organism>
<dbReference type="InterPro" id="IPR011335">
    <property type="entry name" value="Restrct_endonuc-II-like"/>
</dbReference>
<dbReference type="OrthoDB" id="9791397at2"/>
<dbReference type="GO" id="GO:0006281">
    <property type="term" value="P:DNA repair"/>
    <property type="evidence" value="ECO:0007669"/>
    <property type="project" value="UniProtKB-KW"/>
</dbReference>
<dbReference type="SUPFAM" id="SSF52980">
    <property type="entry name" value="Restriction endonuclease-like"/>
    <property type="match status" value="1"/>
</dbReference>
<accession>A0A8J3A8K7</accession>
<reference evidence="6" key="1">
    <citation type="journal article" date="2014" name="Int. J. Syst. Evol. Microbiol.">
        <title>Complete genome sequence of Corynebacterium casei LMG S-19264T (=DSM 44701T), isolated from a smear-ripened cheese.</title>
        <authorList>
            <consortium name="US DOE Joint Genome Institute (JGI-PGF)"/>
            <person name="Walter F."/>
            <person name="Albersmeier A."/>
            <person name="Kalinowski J."/>
            <person name="Ruckert C."/>
        </authorList>
    </citation>
    <scope>NUCLEOTIDE SEQUENCE</scope>
    <source>
        <strain evidence="6">CGMCC 1.14988</strain>
    </source>
</reference>
<dbReference type="RefSeq" id="WP_130649760.1">
    <property type="nucleotide sequence ID" value="NZ_BMHA01000003.1"/>
</dbReference>
<keyword evidence="2" id="KW-0378">Hydrolase</keyword>
<dbReference type="AlphaFoldDB" id="A0A8J3A8K7"/>
<evidence type="ECO:0000256" key="4">
    <source>
        <dbReference type="SAM" id="MobiDB-lite"/>
    </source>
</evidence>
<evidence type="ECO:0000313" key="7">
    <source>
        <dbReference type="Proteomes" id="UP000650511"/>
    </source>
</evidence>